<dbReference type="AlphaFoldDB" id="A0A016U206"/>
<organism evidence="2 3">
    <name type="scientific">Ancylostoma ceylanicum</name>
    <dbReference type="NCBI Taxonomy" id="53326"/>
    <lineage>
        <taxon>Eukaryota</taxon>
        <taxon>Metazoa</taxon>
        <taxon>Ecdysozoa</taxon>
        <taxon>Nematoda</taxon>
        <taxon>Chromadorea</taxon>
        <taxon>Rhabditida</taxon>
        <taxon>Rhabditina</taxon>
        <taxon>Rhabditomorpha</taxon>
        <taxon>Strongyloidea</taxon>
        <taxon>Ancylostomatidae</taxon>
        <taxon>Ancylostomatinae</taxon>
        <taxon>Ancylostoma</taxon>
    </lineage>
</organism>
<accession>A0A016U206</accession>
<feature type="domain" description="DUF7869" evidence="1">
    <location>
        <begin position="103"/>
        <end position="206"/>
    </location>
</feature>
<reference evidence="3" key="1">
    <citation type="journal article" date="2015" name="Nat. Genet.">
        <title>The genome and transcriptome of the zoonotic hookworm Ancylostoma ceylanicum identify infection-specific gene families.</title>
        <authorList>
            <person name="Schwarz E.M."/>
            <person name="Hu Y."/>
            <person name="Antoshechkin I."/>
            <person name="Miller M.M."/>
            <person name="Sternberg P.W."/>
            <person name="Aroian R.V."/>
        </authorList>
    </citation>
    <scope>NUCLEOTIDE SEQUENCE</scope>
    <source>
        <strain evidence="3">HY135</strain>
    </source>
</reference>
<proteinExistence type="predicted"/>
<dbReference type="InterPro" id="IPR057191">
    <property type="entry name" value="DUF7869"/>
</dbReference>
<dbReference type="EMBL" id="JARK01001397">
    <property type="protein sequence ID" value="EYC09344.1"/>
    <property type="molecule type" value="Genomic_DNA"/>
</dbReference>
<dbReference type="PANTHER" id="PTHR34415:SF1">
    <property type="entry name" value="INTEGRASE CATALYTIC DOMAIN-CONTAINING PROTEIN"/>
    <property type="match status" value="1"/>
</dbReference>
<dbReference type="Proteomes" id="UP000024635">
    <property type="component" value="Unassembled WGS sequence"/>
</dbReference>
<sequence>MSNRSWPEEDRTTAGRMRDKHYEEIRPAFRKDRLVLKVAEMMSTTQPHNLLVMKVDAMGREGTKLPHYIRRPKSVPDTSLLFYDIVDVQIAREQNGLRYLNEVYGNLAEFNGRGSDAICSYILHAVSKLPIIPKMLVTNLDNCLTNKSNTFFAFIGWLLLVIKELQQVFVWYCEVGHTHNSVDAFFGTITEQLKTRDVLTPQDMCLIIL</sequence>
<name>A0A016U206_9BILA</name>
<comment type="caution">
    <text evidence="2">The sequence shown here is derived from an EMBL/GenBank/DDBJ whole genome shotgun (WGS) entry which is preliminary data.</text>
</comment>
<dbReference type="PANTHER" id="PTHR34415">
    <property type="entry name" value="INTEGRASE CATALYTIC DOMAIN-CONTAINING PROTEIN"/>
    <property type="match status" value="1"/>
</dbReference>
<dbReference type="Pfam" id="PF25273">
    <property type="entry name" value="DUF7869"/>
    <property type="match status" value="1"/>
</dbReference>
<evidence type="ECO:0000313" key="3">
    <source>
        <dbReference type="Proteomes" id="UP000024635"/>
    </source>
</evidence>
<keyword evidence="3" id="KW-1185">Reference proteome</keyword>
<protein>
    <recommendedName>
        <fullName evidence="1">DUF7869 domain-containing protein</fullName>
    </recommendedName>
</protein>
<evidence type="ECO:0000259" key="1">
    <source>
        <dbReference type="Pfam" id="PF25273"/>
    </source>
</evidence>
<dbReference type="OrthoDB" id="5863637at2759"/>
<evidence type="ECO:0000313" key="2">
    <source>
        <dbReference type="EMBL" id="EYC09344.1"/>
    </source>
</evidence>
<gene>
    <name evidence="2" type="primary">Acey_s0061.g3291</name>
    <name evidence="2" type="ORF">Y032_0061g3291</name>
</gene>